<keyword evidence="2" id="KW-1185">Reference proteome</keyword>
<reference evidence="1" key="1">
    <citation type="submission" date="2023-10" db="EMBL/GenBank/DDBJ databases">
        <authorList>
            <person name="Domelevo Entfellner J.-B."/>
        </authorList>
    </citation>
    <scope>NUCLEOTIDE SEQUENCE</scope>
</reference>
<gene>
    <name evidence="1" type="ORF">AYBTSS11_LOCUS13958</name>
</gene>
<protein>
    <submittedName>
        <fullName evidence="1">Uncharacterized protein</fullName>
    </submittedName>
</protein>
<dbReference type="AlphaFoldDB" id="A0AA86T3P0"/>
<dbReference type="EMBL" id="OY731401">
    <property type="protein sequence ID" value="CAJ1949887.1"/>
    <property type="molecule type" value="Genomic_DNA"/>
</dbReference>
<accession>A0AA86T3P0</accession>
<feature type="non-terminal residue" evidence="1">
    <location>
        <position position="92"/>
    </location>
</feature>
<evidence type="ECO:0000313" key="1">
    <source>
        <dbReference type="EMBL" id="CAJ1949887.1"/>
    </source>
</evidence>
<dbReference type="Proteomes" id="UP001189624">
    <property type="component" value="Chromosome 4"/>
</dbReference>
<proteinExistence type="predicted"/>
<dbReference type="Gramene" id="rna-AYBTSS11_LOCUS13958">
    <property type="protein sequence ID" value="CAJ1949887.1"/>
    <property type="gene ID" value="gene-AYBTSS11_LOCUS13958"/>
</dbReference>
<name>A0AA86T3P0_9FABA</name>
<feature type="non-terminal residue" evidence="1">
    <location>
        <position position="1"/>
    </location>
</feature>
<sequence>TVEEDGRPNVNHKVHAQESMVTKVDSHFLWTHLRALMIPRLAITVYSCLMSRVVRSLQDLKWVIKCDVPCLMWMDVKGCTWKTAEEGYLSED</sequence>
<organism evidence="1 2">
    <name type="scientific">Sphenostylis stenocarpa</name>
    <dbReference type="NCBI Taxonomy" id="92480"/>
    <lineage>
        <taxon>Eukaryota</taxon>
        <taxon>Viridiplantae</taxon>
        <taxon>Streptophyta</taxon>
        <taxon>Embryophyta</taxon>
        <taxon>Tracheophyta</taxon>
        <taxon>Spermatophyta</taxon>
        <taxon>Magnoliopsida</taxon>
        <taxon>eudicotyledons</taxon>
        <taxon>Gunneridae</taxon>
        <taxon>Pentapetalae</taxon>
        <taxon>rosids</taxon>
        <taxon>fabids</taxon>
        <taxon>Fabales</taxon>
        <taxon>Fabaceae</taxon>
        <taxon>Papilionoideae</taxon>
        <taxon>50 kb inversion clade</taxon>
        <taxon>NPAAA clade</taxon>
        <taxon>indigoferoid/millettioid clade</taxon>
        <taxon>Phaseoleae</taxon>
        <taxon>Sphenostylis</taxon>
    </lineage>
</organism>
<evidence type="ECO:0000313" key="2">
    <source>
        <dbReference type="Proteomes" id="UP001189624"/>
    </source>
</evidence>